<dbReference type="GeneID" id="91088510"/>
<dbReference type="EMBL" id="CP143788">
    <property type="protein sequence ID" value="WVN89084.1"/>
    <property type="molecule type" value="Genomic_DNA"/>
</dbReference>
<dbReference type="AlphaFoldDB" id="A0A1E3I5W1"/>
<dbReference type="KEGG" id="cdep:91088510"/>
<dbReference type="Gene3D" id="1.10.600.10">
    <property type="entry name" value="Farnesyl Diphosphate Synthase"/>
    <property type="match status" value="1"/>
</dbReference>
<reference evidence="1" key="1">
    <citation type="submission" date="2016-06" db="EMBL/GenBank/DDBJ databases">
        <authorList>
            <person name="Cuomo C."/>
            <person name="Litvintseva A."/>
            <person name="Heitman J."/>
            <person name="Chen Y."/>
            <person name="Sun S."/>
            <person name="Springer D."/>
            <person name="Dromer F."/>
            <person name="Young S."/>
            <person name="Zeng Q."/>
            <person name="Chapman S."/>
            <person name="Gujja S."/>
            <person name="Saif S."/>
            <person name="Birren B."/>
        </authorList>
    </citation>
    <scope>NUCLEOTIDE SEQUENCE</scope>
    <source>
        <strain evidence="1">CBS 7841</strain>
    </source>
</reference>
<gene>
    <name evidence="1" type="ORF">L203_104300</name>
</gene>
<accession>A0A1E3I5W1</accession>
<dbReference type="Pfam" id="PF00494">
    <property type="entry name" value="SQS_PSY"/>
    <property type="match status" value="1"/>
</dbReference>
<dbReference type="RefSeq" id="XP_066069784.1">
    <property type="nucleotide sequence ID" value="XM_066213687.1"/>
</dbReference>
<evidence type="ECO:0000313" key="2">
    <source>
        <dbReference type="Proteomes" id="UP000094043"/>
    </source>
</evidence>
<dbReference type="VEuPathDB" id="FungiDB:L203_05307"/>
<reference evidence="1" key="3">
    <citation type="submission" date="2024-01" db="EMBL/GenBank/DDBJ databases">
        <authorList>
            <person name="Coelho M.A."/>
            <person name="David-Palma M."/>
            <person name="Shea T."/>
            <person name="Sun S."/>
            <person name="Cuomo C.A."/>
            <person name="Heitman J."/>
        </authorList>
    </citation>
    <scope>NUCLEOTIDE SEQUENCE</scope>
    <source>
        <strain evidence="1">CBS 7841</strain>
    </source>
</reference>
<reference evidence="1" key="2">
    <citation type="journal article" date="2022" name="Elife">
        <title>Obligate sexual reproduction of a homothallic fungus closely related to the Cryptococcus pathogenic species complex.</title>
        <authorList>
            <person name="Passer A.R."/>
            <person name="Clancey S.A."/>
            <person name="Shea T."/>
            <person name="David-Palma M."/>
            <person name="Averette A.F."/>
            <person name="Boekhout T."/>
            <person name="Porcel B.M."/>
            <person name="Nowrousian M."/>
            <person name="Cuomo C.A."/>
            <person name="Sun S."/>
            <person name="Heitman J."/>
            <person name="Coelho M.A."/>
        </authorList>
    </citation>
    <scope>NUCLEOTIDE SEQUENCE</scope>
    <source>
        <strain evidence="1">CBS 7841</strain>
    </source>
</reference>
<evidence type="ECO:0000313" key="1">
    <source>
        <dbReference type="EMBL" id="WVN89084.1"/>
    </source>
</evidence>
<name>A0A1E3I5W1_9TREE</name>
<organism evidence="1 2">
    <name type="scientific">Cryptococcus depauperatus CBS 7841</name>
    <dbReference type="NCBI Taxonomy" id="1295531"/>
    <lineage>
        <taxon>Eukaryota</taxon>
        <taxon>Fungi</taxon>
        <taxon>Dikarya</taxon>
        <taxon>Basidiomycota</taxon>
        <taxon>Agaricomycotina</taxon>
        <taxon>Tremellomycetes</taxon>
        <taxon>Tremellales</taxon>
        <taxon>Cryptococcaceae</taxon>
        <taxon>Cryptococcus</taxon>
    </lineage>
</organism>
<dbReference type="InterPro" id="IPR002060">
    <property type="entry name" value="Squ/phyt_synthse"/>
</dbReference>
<keyword evidence="2" id="KW-1185">Reference proteome</keyword>
<protein>
    <submittedName>
        <fullName evidence="1">Uncharacterized protein</fullName>
    </submittedName>
</protein>
<sequence length="335" mass="37993">MRPVLNLYRPTARLPIICSKTFASSSSSTSNTRVSSAGPQAPLEYCSSLVKRLDPEAWLCSYFWPQRERSWWLAWRAFNLELHSIGVSVKQPALAAMRFQFWKDVLKTIYTSDSQNSPVPQHPVALLLTDLKQHRPVQRYYLNQMIDVRTKTMSLPPAAASLESHISIHTPLSTALLLGPLPILLPPADPSTAHISHTLSHVSTLLTVVSLLRNLPILVTQKRQTNIPADLCEKHGLVEEELFRKGAQAKGLKDACWEIGTRGMDELITARRDLKENGGKVVPRHVMPIFLSAVPAENYLKKLEKSDFDVFHPNLEKHDWQLAPKIWYKYQRARL</sequence>
<dbReference type="OrthoDB" id="270318at2759"/>
<dbReference type="Proteomes" id="UP000094043">
    <property type="component" value="Chromosome 5"/>
</dbReference>
<dbReference type="InterPro" id="IPR008949">
    <property type="entry name" value="Isoprenoid_synthase_dom_sf"/>
</dbReference>
<dbReference type="SUPFAM" id="SSF48576">
    <property type="entry name" value="Terpenoid synthases"/>
    <property type="match status" value="1"/>
</dbReference>
<proteinExistence type="predicted"/>